<keyword evidence="2" id="KW-1185">Reference proteome</keyword>
<name>A0A2K9MBD6_9RHOB</name>
<organism evidence="1 2">
    <name type="scientific">Paracoccus jeotgali</name>
    <dbReference type="NCBI Taxonomy" id="2065379"/>
    <lineage>
        <taxon>Bacteria</taxon>
        <taxon>Pseudomonadati</taxon>
        <taxon>Pseudomonadota</taxon>
        <taxon>Alphaproteobacteria</taxon>
        <taxon>Rhodobacterales</taxon>
        <taxon>Paracoccaceae</taxon>
        <taxon>Paracoccus</taxon>
    </lineage>
</organism>
<dbReference type="RefSeq" id="WP_101498346.1">
    <property type="nucleotide sequence ID" value="NZ_CP025583.1"/>
</dbReference>
<evidence type="ECO:0000313" key="2">
    <source>
        <dbReference type="Proteomes" id="UP000234882"/>
    </source>
</evidence>
<protein>
    <recommendedName>
        <fullName evidence="3">Head-tail adaptor protein</fullName>
    </recommendedName>
</protein>
<dbReference type="Proteomes" id="UP000234882">
    <property type="component" value="Chromosome"/>
</dbReference>
<evidence type="ECO:0008006" key="3">
    <source>
        <dbReference type="Google" id="ProtNLM"/>
    </source>
</evidence>
<sequence>MTAFAAAIDLLFADPNLAVDATWMQGGASPGSPIRAIRKAPDEITDFGGARIWSETVRVDVRVSEIAAPRPGDRIVIGGETFELQGEPRRDRERLVWTLGLSPA</sequence>
<dbReference type="KEGG" id="paru:CYR75_00350"/>
<accession>A0A2K9MBD6</accession>
<dbReference type="InterPro" id="IPR008018">
    <property type="entry name" value="Phage_tail_attach_FII"/>
</dbReference>
<gene>
    <name evidence="1" type="ORF">CYR75_00350</name>
</gene>
<proteinExistence type="predicted"/>
<dbReference type="EMBL" id="CP025583">
    <property type="protein sequence ID" value="AUM72961.1"/>
    <property type="molecule type" value="Genomic_DNA"/>
</dbReference>
<dbReference type="Pfam" id="PF05354">
    <property type="entry name" value="Phage_attach"/>
    <property type="match status" value="1"/>
</dbReference>
<reference evidence="2" key="1">
    <citation type="submission" date="2017-12" db="EMBL/GenBank/DDBJ databases">
        <title>Genomic analysis of Paracoccus sp. CBA4604.</title>
        <authorList>
            <person name="Roh S.W."/>
            <person name="Kim J.Y."/>
            <person name="Kim J.S."/>
        </authorList>
    </citation>
    <scope>NUCLEOTIDE SEQUENCE [LARGE SCALE GENOMIC DNA]</scope>
    <source>
        <strain evidence="2">CBA4604</strain>
    </source>
</reference>
<evidence type="ECO:0000313" key="1">
    <source>
        <dbReference type="EMBL" id="AUM72961.1"/>
    </source>
</evidence>
<dbReference type="AlphaFoldDB" id="A0A2K9MBD6"/>
<dbReference type="GO" id="GO:0019068">
    <property type="term" value="P:virion assembly"/>
    <property type="evidence" value="ECO:0007669"/>
    <property type="project" value="InterPro"/>
</dbReference>
<dbReference type="OrthoDB" id="8410231at2"/>